<dbReference type="GO" id="GO:0002939">
    <property type="term" value="P:tRNA N1-guanine methylation"/>
    <property type="evidence" value="ECO:0007669"/>
    <property type="project" value="TreeGrafter"/>
</dbReference>
<evidence type="ECO:0000313" key="9">
    <source>
        <dbReference type="Proteomes" id="UP000236333"/>
    </source>
</evidence>
<dbReference type="InterPro" id="IPR038459">
    <property type="entry name" value="MT_TRM10-typ_sf"/>
</dbReference>
<evidence type="ECO:0000256" key="3">
    <source>
        <dbReference type="ARBA" id="ARBA00022679"/>
    </source>
</evidence>
<dbReference type="GO" id="GO:0052905">
    <property type="term" value="F:tRNA (guanosine(9)-N1)-methyltransferase activity"/>
    <property type="evidence" value="ECO:0007669"/>
    <property type="project" value="UniProtKB-EC"/>
</dbReference>
<proteinExistence type="predicted"/>
<dbReference type="GO" id="GO:0000049">
    <property type="term" value="F:tRNA binding"/>
    <property type="evidence" value="ECO:0007669"/>
    <property type="project" value="TreeGrafter"/>
</dbReference>
<dbReference type="AlphaFoldDB" id="A0A2J8A162"/>
<feature type="region of interest" description="Disordered" evidence="6">
    <location>
        <begin position="237"/>
        <end position="370"/>
    </location>
</feature>
<feature type="compositionally biased region" description="Low complexity" evidence="6">
    <location>
        <begin position="305"/>
        <end position="329"/>
    </location>
</feature>
<dbReference type="PANTHER" id="PTHR13563">
    <property type="entry name" value="TRNA (GUANINE-9-) METHYLTRANSFERASE"/>
    <property type="match status" value="1"/>
</dbReference>
<evidence type="ECO:0000256" key="4">
    <source>
        <dbReference type="ARBA" id="ARBA00022691"/>
    </source>
</evidence>
<dbReference type="EC" id="2.1.1.221" evidence="1"/>
<dbReference type="InterPro" id="IPR028564">
    <property type="entry name" value="MT_TRM10-typ"/>
</dbReference>
<dbReference type="InterPro" id="IPR007356">
    <property type="entry name" value="tRNA_m1G_MeTrfase_euk"/>
</dbReference>
<feature type="region of interest" description="Disordered" evidence="6">
    <location>
        <begin position="1"/>
        <end position="54"/>
    </location>
</feature>
<dbReference type="Gene3D" id="3.40.1280.30">
    <property type="match status" value="1"/>
</dbReference>
<feature type="domain" description="SAM-dependent MTase TRM10-type" evidence="7">
    <location>
        <begin position="41"/>
        <end position="234"/>
    </location>
</feature>
<comment type="caution">
    <text evidence="8">The sequence shown here is derived from an EMBL/GenBank/DDBJ whole genome shotgun (WGS) entry which is preliminary data.</text>
</comment>
<organism evidence="8 9">
    <name type="scientific">Tetrabaena socialis</name>
    <dbReference type="NCBI Taxonomy" id="47790"/>
    <lineage>
        <taxon>Eukaryota</taxon>
        <taxon>Viridiplantae</taxon>
        <taxon>Chlorophyta</taxon>
        <taxon>core chlorophytes</taxon>
        <taxon>Chlorophyceae</taxon>
        <taxon>CS clade</taxon>
        <taxon>Chlamydomonadales</taxon>
        <taxon>Tetrabaenaceae</taxon>
        <taxon>Tetrabaena</taxon>
    </lineage>
</organism>
<gene>
    <name evidence="8" type="ORF">TSOC_007384</name>
</gene>
<feature type="compositionally biased region" description="Acidic residues" evidence="6">
    <location>
        <begin position="38"/>
        <end position="48"/>
    </location>
</feature>
<evidence type="ECO:0000256" key="1">
    <source>
        <dbReference type="ARBA" id="ARBA00012797"/>
    </source>
</evidence>
<feature type="compositionally biased region" description="Basic and acidic residues" evidence="6">
    <location>
        <begin position="247"/>
        <end position="257"/>
    </location>
</feature>
<dbReference type="GO" id="GO:0005634">
    <property type="term" value="C:nucleus"/>
    <property type="evidence" value="ECO:0007669"/>
    <property type="project" value="TreeGrafter"/>
</dbReference>
<dbReference type="CDD" id="cd18089">
    <property type="entry name" value="SPOUT_Trm10-like"/>
    <property type="match status" value="1"/>
</dbReference>
<evidence type="ECO:0000256" key="2">
    <source>
        <dbReference type="ARBA" id="ARBA00022603"/>
    </source>
</evidence>
<evidence type="ECO:0000256" key="5">
    <source>
        <dbReference type="ARBA" id="ARBA00048434"/>
    </source>
</evidence>
<name>A0A2J8A162_9CHLO</name>
<feature type="compositionally biased region" description="Low complexity" evidence="6">
    <location>
        <begin position="267"/>
        <end position="292"/>
    </location>
</feature>
<keyword evidence="3 8" id="KW-0808">Transferase</keyword>
<keyword evidence="9" id="KW-1185">Reference proteome</keyword>
<feature type="compositionally biased region" description="Basic and acidic residues" evidence="6">
    <location>
        <begin position="345"/>
        <end position="357"/>
    </location>
</feature>
<feature type="compositionally biased region" description="Low complexity" evidence="6">
    <location>
        <begin position="1"/>
        <end position="18"/>
    </location>
</feature>
<evidence type="ECO:0000259" key="7">
    <source>
        <dbReference type="PROSITE" id="PS51675"/>
    </source>
</evidence>
<dbReference type="PROSITE" id="PS51675">
    <property type="entry name" value="SAM_MT_TRM10"/>
    <property type="match status" value="1"/>
</dbReference>
<protein>
    <recommendedName>
        <fullName evidence="1">tRNA (guanine(9)-N(1))-methyltransferase</fullName>
        <ecNumber evidence="1">2.1.1.221</ecNumber>
    </recommendedName>
</protein>
<sequence length="370" mass="38647">MADAADAGEGAAASAAAGGEDDELTKLEAQLYGTAGDDGGDDKDENESLESGPRIVIDLDFEEQMTESDIRHLVQQLGFSYSANKQVERPAHLYFTSFKGGVATAANRMISGMENWFVTRTEQSYTEVFGSPEDRQNLVYLTADSNEELEELDDNKIYIVGGLVDHNRYKGLCERQARAAGIATARLPIARHIALASRAVLTVNHVFQIMVEQLNRKDWAAVLDQVLPLRKRADYAAQQQQQQQTKGQEEHKGEPGAKKGAAKAARRAASAAAPGGTGGAPAEAAAAEEQGAAGAGAGAAGGAAGALEEAPAAEEQGSAAAVADAGAPERGVKRKAEDDADGAEGDGRAKVVAKGDEEQVQTEGAQVVDA</sequence>
<keyword evidence="4" id="KW-0949">S-adenosyl-L-methionine</keyword>
<keyword evidence="2 8" id="KW-0489">Methyltransferase</keyword>
<feature type="compositionally biased region" description="Gly residues" evidence="6">
    <location>
        <begin position="293"/>
        <end position="304"/>
    </location>
</feature>
<evidence type="ECO:0000256" key="6">
    <source>
        <dbReference type="SAM" id="MobiDB-lite"/>
    </source>
</evidence>
<evidence type="ECO:0000313" key="8">
    <source>
        <dbReference type="EMBL" id="PNH06261.1"/>
    </source>
</evidence>
<dbReference type="PANTHER" id="PTHR13563:SF13">
    <property type="entry name" value="TRNA METHYLTRANSFERASE 10 HOMOLOG A"/>
    <property type="match status" value="1"/>
</dbReference>
<reference evidence="8 9" key="1">
    <citation type="journal article" date="2017" name="Mol. Biol. Evol.">
        <title>The 4-celled Tetrabaena socialis nuclear genome reveals the essential components for genetic control of cell number at the origin of multicellularity in the volvocine lineage.</title>
        <authorList>
            <person name="Featherston J."/>
            <person name="Arakaki Y."/>
            <person name="Hanschen E.R."/>
            <person name="Ferris P.J."/>
            <person name="Michod R.E."/>
            <person name="Olson B.J.S.C."/>
            <person name="Nozaki H."/>
            <person name="Durand P.M."/>
        </authorList>
    </citation>
    <scope>NUCLEOTIDE SEQUENCE [LARGE SCALE GENOMIC DNA]</scope>
    <source>
        <strain evidence="8 9">NIES-571</strain>
    </source>
</reference>
<accession>A0A2J8A162</accession>
<dbReference type="Proteomes" id="UP000236333">
    <property type="component" value="Unassembled WGS sequence"/>
</dbReference>
<dbReference type="OrthoDB" id="278300at2759"/>
<dbReference type="EMBL" id="PGGS01000247">
    <property type="protein sequence ID" value="PNH06261.1"/>
    <property type="molecule type" value="Genomic_DNA"/>
</dbReference>
<comment type="catalytic activity">
    <reaction evidence="5">
        <text>guanosine(9) in tRNA + S-adenosyl-L-methionine = N(1)-methylguanosine(9) in tRNA + S-adenosyl-L-homocysteine + H(+)</text>
        <dbReference type="Rhea" id="RHEA:43156"/>
        <dbReference type="Rhea" id="RHEA-COMP:10367"/>
        <dbReference type="Rhea" id="RHEA-COMP:10368"/>
        <dbReference type="ChEBI" id="CHEBI:15378"/>
        <dbReference type="ChEBI" id="CHEBI:57856"/>
        <dbReference type="ChEBI" id="CHEBI:59789"/>
        <dbReference type="ChEBI" id="CHEBI:73542"/>
        <dbReference type="ChEBI" id="CHEBI:74269"/>
        <dbReference type="EC" id="2.1.1.221"/>
    </reaction>
</comment>